<dbReference type="Proteomes" id="UP001482520">
    <property type="component" value="Unassembled WGS sequence"/>
</dbReference>
<gene>
    <name evidence="2" type="ORF">V6R90_06575</name>
</gene>
<dbReference type="NCBIfam" id="TIGR03930">
    <property type="entry name" value="WXG100_ESAT6"/>
    <property type="match status" value="1"/>
</dbReference>
<comment type="similarity">
    <text evidence="1">Belongs to the WXG100 family.</text>
</comment>
<dbReference type="EMBL" id="JBEGDP010000005">
    <property type="protein sequence ID" value="MEQ7846938.1"/>
    <property type="molecule type" value="Genomic_DNA"/>
</dbReference>
<dbReference type="SUPFAM" id="SSF140453">
    <property type="entry name" value="EsxAB dimer-like"/>
    <property type="match status" value="1"/>
</dbReference>
<keyword evidence="3" id="KW-1185">Reference proteome</keyword>
<evidence type="ECO:0000256" key="1">
    <source>
        <dbReference type="RuleBase" id="RU362001"/>
    </source>
</evidence>
<reference evidence="2 3" key="1">
    <citation type="submission" date="2024-02" db="EMBL/GenBank/DDBJ databases">
        <title>Full genome sequence of Nocardioides kribbensis.</title>
        <authorList>
            <person name="Poletto B.L."/>
            <person name="Silva G."/>
            <person name="Galante D."/>
            <person name="Campos K.R."/>
            <person name="Santos M.B.N."/>
            <person name="Sacchi C.T."/>
        </authorList>
    </citation>
    <scope>NUCLEOTIDE SEQUENCE [LARGE SCALE GENOMIC DNA]</scope>
    <source>
        <strain evidence="2 3">O4R</strain>
    </source>
</reference>
<organism evidence="2 3">
    <name type="scientific">Nocardioides kribbensis</name>
    <dbReference type="NCBI Taxonomy" id="305517"/>
    <lineage>
        <taxon>Bacteria</taxon>
        <taxon>Bacillati</taxon>
        <taxon>Actinomycetota</taxon>
        <taxon>Actinomycetes</taxon>
        <taxon>Propionibacteriales</taxon>
        <taxon>Nocardioidaceae</taxon>
        <taxon>Nocardioides</taxon>
    </lineage>
</organism>
<dbReference type="InterPro" id="IPR010310">
    <property type="entry name" value="T7SS_ESAT-6-like"/>
</dbReference>
<proteinExistence type="inferred from homology"/>
<accession>A0ABV1NWQ9</accession>
<sequence>MSGFRVDLAELQRVVDAAGATQRELDAALDRVAARVARLDAAWTGAAADAHDQAHARWAAAYEEMRGALADLRTAAGVAHDRYEAAVASNLAAWGAVR</sequence>
<dbReference type="InterPro" id="IPR036689">
    <property type="entry name" value="ESAT-6-like_sf"/>
</dbReference>
<dbReference type="Gene3D" id="1.10.287.1060">
    <property type="entry name" value="ESAT-6-like"/>
    <property type="match status" value="1"/>
</dbReference>
<protein>
    <recommendedName>
        <fullName evidence="1">ESAT-6-like protein</fullName>
    </recommendedName>
</protein>
<dbReference type="Pfam" id="PF06013">
    <property type="entry name" value="WXG100"/>
    <property type="match status" value="1"/>
</dbReference>
<evidence type="ECO:0000313" key="3">
    <source>
        <dbReference type="Proteomes" id="UP001482520"/>
    </source>
</evidence>
<name>A0ABV1NWQ9_9ACTN</name>
<comment type="caution">
    <text evidence="2">The sequence shown here is derived from an EMBL/GenBank/DDBJ whole genome shotgun (WGS) entry which is preliminary data.</text>
</comment>
<dbReference type="RefSeq" id="WP_349804166.1">
    <property type="nucleotide sequence ID" value="NZ_JBEGDP010000005.1"/>
</dbReference>
<evidence type="ECO:0000313" key="2">
    <source>
        <dbReference type="EMBL" id="MEQ7846938.1"/>
    </source>
</evidence>